<reference evidence="2 3" key="1">
    <citation type="submission" date="2023-01" db="EMBL/GenBank/DDBJ databases">
        <authorList>
            <person name="Whitehead M."/>
        </authorList>
    </citation>
    <scope>NUCLEOTIDE SEQUENCE [LARGE SCALE GENOMIC DNA]</scope>
</reference>
<dbReference type="AlphaFoldDB" id="A0AAV0WPP4"/>
<proteinExistence type="predicted"/>
<organism evidence="2 3">
    <name type="scientific">Macrosiphum euphorbiae</name>
    <name type="common">potato aphid</name>
    <dbReference type="NCBI Taxonomy" id="13131"/>
    <lineage>
        <taxon>Eukaryota</taxon>
        <taxon>Metazoa</taxon>
        <taxon>Ecdysozoa</taxon>
        <taxon>Arthropoda</taxon>
        <taxon>Hexapoda</taxon>
        <taxon>Insecta</taxon>
        <taxon>Pterygota</taxon>
        <taxon>Neoptera</taxon>
        <taxon>Paraneoptera</taxon>
        <taxon>Hemiptera</taxon>
        <taxon>Sternorrhyncha</taxon>
        <taxon>Aphidomorpha</taxon>
        <taxon>Aphidoidea</taxon>
        <taxon>Aphididae</taxon>
        <taxon>Macrosiphini</taxon>
        <taxon>Macrosiphum</taxon>
    </lineage>
</organism>
<comment type="caution">
    <text evidence="2">The sequence shown here is derived from an EMBL/GenBank/DDBJ whole genome shotgun (WGS) entry which is preliminary data.</text>
</comment>
<evidence type="ECO:0008006" key="4">
    <source>
        <dbReference type="Google" id="ProtNLM"/>
    </source>
</evidence>
<protein>
    <recommendedName>
        <fullName evidence="4">Bromodomain associated domain-containing protein</fullName>
    </recommendedName>
</protein>
<evidence type="ECO:0000256" key="1">
    <source>
        <dbReference type="SAM" id="MobiDB-lite"/>
    </source>
</evidence>
<feature type="compositionally biased region" description="Basic and acidic residues" evidence="1">
    <location>
        <begin position="21"/>
        <end position="37"/>
    </location>
</feature>
<feature type="region of interest" description="Disordered" evidence="1">
    <location>
        <begin position="567"/>
        <end position="587"/>
    </location>
</feature>
<evidence type="ECO:0000313" key="2">
    <source>
        <dbReference type="EMBL" id="CAI6357798.1"/>
    </source>
</evidence>
<gene>
    <name evidence="2" type="ORF">MEUPH1_LOCUS13387</name>
</gene>
<evidence type="ECO:0000313" key="3">
    <source>
        <dbReference type="Proteomes" id="UP001160148"/>
    </source>
</evidence>
<keyword evidence="3" id="KW-1185">Reference proteome</keyword>
<feature type="region of interest" description="Disordered" evidence="1">
    <location>
        <begin position="1"/>
        <end position="37"/>
    </location>
</feature>
<sequence>MEQNTMEVVNDNASDEQADVEMEHQYEKDNECKEEKQGSLVSLNELTEKCCDTKDELREINEHISNENNEYVNSADVMQSQQLKSDPSCENISEIEIIPELNDVIGHELEAEHDFEFVVEQTENFDLSCDETNIISPGFSDSLYTESFYCSLYSTSLSSPSSNSHFSCLPGTSNEHSEYGLTNEEDFLFNYLEPISESNEIIETKKDVENFETLSLVKRNHIDDTFEKKKLIECDLLQYVLENVKFEDNNEAQNNSECFVGDKIIINPDLMYNIELKLHLKKMQLLAEQVFKTPDDLTVLNKCMELMSIPEMKKGRQIITEECRPLSDISESNYYNIQHKDWNKIIVNQAVVLSHSGFDFASKDTLYLIRDEAVNYIKRLAGIMKKNFDTQSNSSSPSNIDPIQNSLQEMGMKDGMAELIKYYENDVFGRRKRLLKECEHFQSTINQFVKRSLLTSTVKNKYDNQELFVEEQSTSKINAIEENVFTDKKSSTSTESGHIDNMDADPVKSEYIKTDTFDVYNRKMYYTKCLNTDVQFNDLLKCSHMISEPSNSSNSKLDSFTKKKSFLSTDNSSKRQTEKSNNLPKNVKLSDVLKSGNTFGATENNINMSKIQSTSTFNKTIPNSVKSIGLDQAAFQKIIDEFKGNFKHESVYDNSSKNIRFKNNPDIDDAMNGDYSDDPRCEPE</sequence>
<name>A0AAV0WPP4_9HEMI</name>
<dbReference type="EMBL" id="CARXXK010000002">
    <property type="protein sequence ID" value="CAI6357798.1"/>
    <property type="molecule type" value="Genomic_DNA"/>
</dbReference>
<accession>A0AAV0WPP4</accession>
<dbReference type="Proteomes" id="UP001160148">
    <property type="component" value="Unassembled WGS sequence"/>
</dbReference>
<feature type="region of interest" description="Disordered" evidence="1">
    <location>
        <begin position="656"/>
        <end position="684"/>
    </location>
</feature>